<dbReference type="InterPro" id="IPR011009">
    <property type="entry name" value="Kinase-like_dom_sf"/>
</dbReference>
<keyword evidence="3" id="KW-1185">Reference proteome</keyword>
<evidence type="ECO:0000313" key="2">
    <source>
        <dbReference type="EMBL" id="MCQ1951522.1"/>
    </source>
</evidence>
<dbReference type="SUPFAM" id="SSF56112">
    <property type="entry name" value="Protein kinase-like (PK-like)"/>
    <property type="match status" value="1"/>
</dbReference>
<dbReference type="Gene3D" id="3.90.1200.10">
    <property type="match status" value="1"/>
</dbReference>
<sequence length="284" mass="32716">METWHRNRLSARQAELVESWLPGVRLVTDLSWNLLDTAVLEVVDAHRRYVVKAAGPSNHHIGREIDAHESWVRVWALQNRAPKLVQSDRSENILVTEYLDGSLVEGTAAEYDPETYRQAGHLLRIFHEQTARTDVDYEVRATAKELSWLEKPHRISKSHVARVRAILDGYRPKPVVLVPTHGDWQPRNWLMDGSELRVIDFGRFELRPAATDLCRLAVQQWRSRSYLEAAFFEGYGPDSRDSELWNVTLLREAVSTAAWAYQVGDHKFEAQGHRMLRDALANFS</sequence>
<organism evidence="2 3">
    <name type="scientific">Arthrobacter jinronghuae</name>
    <dbReference type="NCBI Taxonomy" id="2964609"/>
    <lineage>
        <taxon>Bacteria</taxon>
        <taxon>Bacillati</taxon>
        <taxon>Actinomycetota</taxon>
        <taxon>Actinomycetes</taxon>
        <taxon>Micrococcales</taxon>
        <taxon>Micrococcaceae</taxon>
        <taxon>Arthrobacter</taxon>
    </lineage>
</organism>
<name>A0ABT1NWN7_9MICC</name>
<gene>
    <name evidence="2" type="ORF">NNX28_16505</name>
</gene>
<proteinExistence type="predicted"/>
<evidence type="ECO:0000313" key="3">
    <source>
        <dbReference type="Proteomes" id="UP001206924"/>
    </source>
</evidence>
<protein>
    <submittedName>
        <fullName evidence="2">Phosphotransferase</fullName>
    </submittedName>
</protein>
<dbReference type="Proteomes" id="UP001206924">
    <property type="component" value="Unassembled WGS sequence"/>
</dbReference>
<dbReference type="InterPro" id="IPR002575">
    <property type="entry name" value="Aminoglycoside_PTrfase"/>
</dbReference>
<dbReference type="Pfam" id="PF01636">
    <property type="entry name" value="APH"/>
    <property type="match status" value="1"/>
</dbReference>
<comment type="caution">
    <text evidence="2">The sequence shown here is derived from an EMBL/GenBank/DDBJ whole genome shotgun (WGS) entry which is preliminary data.</text>
</comment>
<dbReference type="RefSeq" id="WP_255866548.1">
    <property type="nucleotide sequence ID" value="NZ_CP104263.1"/>
</dbReference>
<dbReference type="EMBL" id="JANFLP010000019">
    <property type="protein sequence ID" value="MCQ1951522.1"/>
    <property type="molecule type" value="Genomic_DNA"/>
</dbReference>
<reference evidence="2 3" key="1">
    <citation type="submission" date="2022-07" db="EMBL/GenBank/DDBJ databases">
        <title>Novel species in genus Arthrobacter.</title>
        <authorList>
            <person name="Liu Y."/>
        </authorList>
    </citation>
    <scope>NUCLEOTIDE SEQUENCE [LARGE SCALE GENOMIC DNA]</scope>
    <source>
        <strain evidence="3">zg-Y859</strain>
    </source>
</reference>
<accession>A0ABT1NWN7</accession>
<feature type="domain" description="Aminoglycoside phosphotransferase" evidence="1">
    <location>
        <begin position="40"/>
        <end position="238"/>
    </location>
</feature>
<evidence type="ECO:0000259" key="1">
    <source>
        <dbReference type="Pfam" id="PF01636"/>
    </source>
</evidence>